<dbReference type="SUPFAM" id="SSF53474">
    <property type="entry name" value="alpha/beta-Hydrolases"/>
    <property type="match status" value="1"/>
</dbReference>
<keyword evidence="2" id="KW-0378">Hydrolase</keyword>
<reference evidence="4" key="1">
    <citation type="submission" date="2021-05" db="EMBL/GenBank/DDBJ databases">
        <authorList>
            <person name="Alioto T."/>
            <person name="Alioto T."/>
            <person name="Gomez Garrido J."/>
        </authorList>
    </citation>
    <scope>NUCLEOTIDE SEQUENCE</scope>
</reference>
<evidence type="ECO:0000256" key="2">
    <source>
        <dbReference type="ARBA" id="ARBA00022801"/>
    </source>
</evidence>
<dbReference type="GO" id="GO:0016787">
    <property type="term" value="F:hydrolase activity"/>
    <property type="evidence" value="ECO:0007669"/>
    <property type="project" value="UniProtKB-KW"/>
</dbReference>
<dbReference type="InterPro" id="IPR005645">
    <property type="entry name" value="FSH-like_dom"/>
</dbReference>
<dbReference type="EMBL" id="HBUF01344169">
    <property type="protein sequence ID" value="CAG6707487.1"/>
    <property type="molecule type" value="Transcribed_RNA"/>
</dbReference>
<dbReference type="Gene3D" id="3.40.50.1820">
    <property type="entry name" value="alpha/beta hydrolase"/>
    <property type="match status" value="1"/>
</dbReference>
<dbReference type="GO" id="GO:0005737">
    <property type="term" value="C:cytoplasm"/>
    <property type="evidence" value="ECO:0007669"/>
    <property type="project" value="TreeGrafter"/>
</dbReference>
<dbReference type="InterPro" id="IPR029058">
    <property type="entry name" value="AB_hydrolase_fold"/>
</dbReference>
<organism evidence="4">
    <name type="scientific">Cacopsylla melanoneura</name>
    <dbReference type="NCBI Taxonomy" id="428564"/>
    <lineage>
        <taxon>Eukaryota</taxon>
        <taxon>Metazoa</taxon>
        <taxon>Ecdysozoa</taxon>
        <taxon>Arthropoda</taxon>
        <taxon>Hexapoda</taxon>
        <taxon>Insecta</taxon>
        <taxon>Pterygota</taxon>
        <taxon>Neoptera</taxon>
        <taxon>Paraneoptera</taxon>
        <taxon>Hemiptera</taxon>
        <taxon>Sternorrhyncha</taxon>
        <taxon>Psylloidea</taxon>
        <taxon>Psyllidae</taxon>
        <taxon>Psyllinae</taxon>
        <taxon>Cacopsylla</taxon>
    </lineage>
</organism>
<dbReference type="InterPro" id="IPR050593">
    <property type="entry name" value="LovG"/>
</dbReference>
<evidence type="ECO:0000259" key="3">
    <source>
        <dbReference type="Pfam" id="PF03959"/>
    </source>
</evidence>
<dbReference type="PANTHER" id="PTHR48070:SF6">
    <property type="entry name" value="ESTERASE OVCA2"/>
    <property type="match status" value="1"/>
</dbReference>
<dbReference type="AlphaFoldDB" id="A0A8D8URM6"/>
<evidence type="ECO:0000313" key="4">
    <source>
        <dbReference type="EMBL" id="CAG6707487.1"/>
    </source>
</evidence>
<dbReference type="GO" id="GO:0005634">
    <property type="term" value="C:nucleus"/>
    <property type="evidence" value="ECO:0007669"/>
    <property type="project" value="TreeGrafter"/>
</dbReference>
<accession>A0A8D8URM6</accession>
<dbReference type="PANTHER" id="PTHR48070">
    <property type="entry name" value="ESTERASE OVCA2"/>
    <property type="match status" value="1"/>
</dbReference>
<dbReference type="Pfam" id="PF03959">
    <property type="entry name" value="FSH1"/>
    <property type="match status" value="1"/>
</dbReference>
<comment type="similarity">
    <text evidence="1">Belongs to the LovG family.</text>
</comment>
<sequence>MLLSLELLSYFLIFGSYITLAYPKRSTTSQKKSMSHQKLKILCLHGLGQNNQTFRNKTGSMRKRLKSLAEFTYIDSPYSITNSNIANLEDVAEFGERSWFHPQDNRYSENIVTGFNESFAYIEEAIKSKGPFDGILGFSQGAEILGLICCLKSKSLFQGDFKFAIFVSGFKSHCPAYNNHYCLPNPIKIPSLHVWGEGDNIIVKDRSEAFMELFDNSTSHKIVHPGGHFLPGHVEVAAEFKKFLTKQQQQSLDY</sequence>
<name>A0A8D8URM6_9HEMI</name>
<dbReference type="FunFam" id="3.40.50.1820:FF:000073">
    <property type="entry name" value="esterase OVCA2 isoform X6"/>
    <property type="match status" value="1"/>
</dbReference>
<protein>
    <submittedName>
        <fullName evidence="4">Ovarian cancer-associated gene 2 protein homolog</fullName>
    </submittedName>
</protein>
<feature type="domain" description="Serine hydrolase" evidence="3">
    <location>
        <begin position="34"/>
        <end position="233"/>
    </location>
</feature>
<evidence type="ECO:0000256" key="1">
    <source>
        <dbReference type="ARBA" id="ARBA00005863"/>
    </source>
</evidence>
<proteinExistence type="inferred from homology"/>